<dbReference type="SUPFAM" id="SSF52047">
    <property type="entry name" value="RNI-like"/>
    <property type="match status" value="1"/>
</dbReference>
<dbReference type="Pfam" id="PF13516">
    <property type="entry name" value="LRR_6"/>
    <property type="match status" value="2"/>
</dbReference>
<evidence type="ECO:0000256" key="1">
    <source>
        <dbReference type="ARBA" id="ARBA00022468"/>
    </source>
</evidence>
<dbReference type="GO" id="GO:0005829">
    <property type="term" value="C:cytosol"/>
    <property type="evidence" value="ECO:0007669"/>
    <property type="project" value="TreeGrafter"/>
</dbReference>
<accession>A0AAD8YJB8</accession>
<dbReference type="GO" id="GO:0048471">
    <property type="term" value="C:perinuclear region of cytoplasm"/>
    <property type="evidence" value="ECO:0007669"/>
    <property type="project" value="TreeGrafter"/>
</dbReference>
<dbReference type="GO" id="GO:0005634">
    <property type="term" value="C:nucleus"/>
    <property type="evidence" value="ECO:0007669"/>
    <property type="project" value="TreeGrafter"/>
</dbReference>
<dbReference type="SMART" id="SM00368">
    <property type="entry name" value="LRR_RI"/>
    <property type="match status" value="5"/>
</dbReference>
<protein>
    <submittedName>
        <fullName evidence="5">Leucine-rich repeat protein</fullName>
    </submittedName>
</protein>
<keyword evidence="2" id="KW-0433">Leucine-rich repeat</keyword>
<keyword evidence="1" id="KW-0343">GTPase activation</keyword>
<name>A0AAD8YJB8_9STRA</name>
<dbReference type="InterPro" id="IPR027038">
    <property type="entry name" value="RanGap"/>
</dbReference>
<dbReference type="GO" id="GO:0006913">
    <property type="term" value="P:nucleocytoplasmic transport"/>
    <property type="evidence" value="ECO:0007669"/>
    <property type="project" value="TreeGrafter"/>
</dbReference>
<evidence type="ECO:0000256" key="4">
    <source>
        <dbReference type="SAM" id="MobiDB-lite"/>
    </source>
</evidence>
<proteinExistence type="predicted"/>
<evidence type="ECO:0000313" key="6">
    <source>
        <dbReference type="Proteomes" id="UP001224775"/>
    </source>
</evidence>
<feature type="region of interest" description="Disordered" evidence="4">
    <location>
        <begin position="1"/>
        <end position="29"/>
    </location>
</feature>
<dbReference type="EMBL" id="JATAAI010000004">
    <property type="protein sequence ID" value="KAK1746105.1"/>
    <property type="molecule type" value="Genomic_DNA"/>
</dbReference>
<gene>
    <name evidence="5" type="ORF">QTG54_002712</name>
</gene>
<dbReference type="GO" id="GO:0031267">
    <property type="term" value="F:small GTPase binding"/>
    <property type="evidence" value="ECO:0007669"/>
    <property type="project" value="TreeGrafter"/>
</dbReference>
<keyword evidence="6" id="KW-1185">Reference proteome</keyword>
<reference evidence="5" key="1">
    <citation type="submission" date="2023-06" db="EMBL/GenBank/DDBJ databases">
        <title>Survivors Of The Sea: Transcriptome response of Skeletonema marinoi to long-term dormancy.</title>
        <authorList>
            <person name="Pinder M.I.M."/>
            <person name="Kourtchenko O."/>
            <person name="Robertson E.K."/>
            <person name="Larsson T."/>
            <person name="Maumus F."/>
            <person name="Osuna-Cruz C.M."/>
            <person name="Vancaester E."/>
            <person name="Stenow R."/>
            <person name="Vandepoele K."/>
            <person name="Ploug H."/>
            <person name="Bruchert V."/>
            <person name="Godhe A."/>
            <person name="Topel M."/>
        </authorList>
    </citation>
    <scope>NUCLEOTIDE SEQUENCE</scope>
    <source>
        <strain evidence="5">R05AC</strain>
    </source>
</reference>
<evidence type="ECO:0000256" key="2">
    <source>
        <dbReference type="ARBA" id="ARBA00022614"/>
    </source>
</evidence>
<dbReference type="PANTHER" id="PTHR24113:SF12">
    <property type="entry name" value="RAN GTPASE-ACTIVATING PROTEIN 1"/>
    <property type="match status" value="1"/>
</dbReference>
<dbReference type="Gene3D" id="3.80.10.10">
    <property type="entry name" value="Ribonuclease Inhibitor"/>
    <property type="match status" value="1"/>
</dbReference>
<evidence type="ECO:0000256" key="3">
    <source>
        <dbReference type="ARBA" id="ARBA00022737"/>
    </source>
</evidence>
<keyword evidence="3" id="KW-0677">Repeat</keyword>
<dbReference type="AlphaFoldDB" id="A0AAD8YJB8"/>
<dbReference type="GO" id="GO:0005096">
    <property type="term" value="F:GTPase activator activity"/>
    <property type="evidence" value="ECO:0007669"/>
    <property type="project" value="UniProtKB-KW"/>
</dbReference>
<sequence>MESSDVERMRLKKQQQKARRREKRAAKQRAAEDAVHISEELRRVRMCWPELSKRTLKTFRAVGGFGPLNDLSNGDWEQLGLDIANCSQLETLDLGDVNVGLGNSMDEKLASLFRGWTRSTSIRSINLRCGELSVEGVRSMVPLLHSTSTLQFLTLNDSNIQSEGFNILFRALRNSPICSLVCKGCDIDSIEIGNDEFPRNLQQLWIDDNNINADGCRELAKLLQGGDATLETLSLSNNRIDGDGVEILASVLQNNTSLKYLDLVRNRISVEGNVKLLKLVCDISSMEATLQTNCTLHTIYVDEDAEEIQEWIDYANSFTCNSNSNREKLIDMQLHSMRRANLCRLQGIERSNAAFYGDFDPLHLPEILALVGRTHGLAELHVALKSSIVTLFSTVDRVKCLEQEMAYHQARVASLQAQIGAIKRAEGNVEEVGNDPSNKRRRI</sequence>
<dbReference type="InterPro" id="IPR001611">
    <property type="entry name" value="Leu-rich_rpt"/>
</dbReference>
<dbReference type="InterPro" id="IPR032675">
    <property type="entry name" value="LRR_dom_sf"/>
</dbReference>
<organism evidence="5 6">
    <name type="scientific">Skeletonema marinoi</name>
    <dbReference type="NCBI Taxonomy" id="267567"/>
    <lineage>
        <taxon>Eukaryota</taxon>
        <taxon>Sar</taxon>
        <taxon>Stramenopiles</taxon>
        <taxon>Ochrophyta</taxon>
        <taxon>Bacillariophyta</taxon>
        <taxon>Coscinodiscophyceae</taxon>
        <taxon>Thalassiosirophycidae</taxon>
        <taxon>Thalassiosirales</taxon>
        <taxon>Skeletonemataceae</taxon>
        <taxon>Skeletonema</taxon>
        <taxon>Skeletonema marinoi-dohrnii complex</taxon>
    </lineage>
</organism>
<comment type="caution">
    <text evidence="5">The sequence shown here is derived from an EMBL/GenBank/DDBJ whole genome shotgun (WGS) entry which is preliminary data.</text>
</comment>
<feature type="compositionally biased region" description="Basic residues" evidence="4">
    <location>
        <begin position="10"/>
        <end position="27"/>
    </location>
</feature>
<dbReference type="Proteomes" id="UP001224775">
    <property type="component" value="Unassembled WGS sequence"/>
</dbReference>
<evidence type="ECO:0000313" key="5">
    <source>
        <dbReference type="EMBL" id="KAK1746105.1"/>
    </source>
</evidence>
<dbReference type="PANTHER" id="PTHR24113">
    <property type="entry name" value="RAN GTPASE-ACTIVATING PROTEIN 1"/>
    <property type="match status" value="1"/>
</dbReference>